<feature type="domain" description="T-SNARE coiled-coil homology" evidence="2">
    <location>
        <begin position="163"/>
        <end position="225"/>
    </location>
</feature>
<dbReference type="RefSeq" id="WP_037443965.1">
    <property type="nucleotide sequence ID" value="NZ_JNFF01000111.1"/>
</dbReference>
<dbReference type="AlphaFoldDB" id="A0A081PD39"/>
<feature type="non-terminal residue" evidence="3">
    <location>
        <position position="324"/>
    </location>
</feature>
<dbReference type="InterPro" id="IPR052336">
    <property type="entry name" value="MlaD_Phospholipid_Transporter"/>
</dbReference>
<evidence type="ECO:0000256" key="1">
    <source>
        <dbReference type="SAM" id="Phobius"/>
    </source>
</evidence>
<dbReference type="InterPro" id="IPR003399">
    <property type="entry name" value="Mce/MlaD"/>
</dbReference>
<name>A0A081PD39_9SPHI</name>
<dbReference type="eggNOG" id="COG1463">
    <property type="taxonomic scope" value="Bacteria"/>
</dbReference>
<dbReference type="PANTHER" id="PTHR33371:SF4">
    <property type="entry name" value="INTERMEMBRANE PHOSPHOLIPID TRANSPORT SYSTEM BINDING PROTEIN MLAD"/>
    <property type="match status" value="1"/>
</dbReference>
<dbReference type="OrthoDB" id="9769132at2"/>
<dbReference type="Proteomes" id="UP000028007">
    <property type="component" value="Unassembled WGS sequence"/>
</dbReference>
<comment type="caution">
    <text evidence="3">The sequence shown here is derived from an EMBL/GenBank/DDBJ whole genome shotgun (WGS) entry which is preliminary data.</text>
</comment>
<sequence length="324" mass="34937">MKIANETKVGILAAFSIALLIIGYNFLKGNSIFSSETVLYARYSRVDGLAVSKPVLINGFQIGRVDKLILQPNGTIIATLKIQGKYDIPKNSIAKLESTDLLGSKAIVMALGTGQDFAQDGDTLNANVEKNLMEAVQPVQKKAELIIGKMDSILTSVNTILNPNFQKNVDKSFNSIAATLTSLEGTSKKVDGLVGTESKRIAAILANAESISLNLKNNNEKINAILNNINTITDQVAAANFKQTLDNANKAVSDLQGIVTKVNNGQGTLGLLVNDTKMYDNLNNASKNLDNLIIDLKENPKRYVHFSVFGGGNKRTNNKRPVST</sequence>
<evidence type="ECO:0000313" key="3">
    <source>
        <dbReference type="EMBL" id="KEQ28612.1"/>
    </source>
</evidence>
<keyword evidence="1" id="KW-1133">Transmembrane helix</keyword>
<reference evidence="3 4" key="1">
    <citation type="journal article" date="1992" name="Int. J. Syst. Bacteriol.">
        <title>Sphingobacterium antarcticus sp. nov. a Psychrotrophic Bacterium from the Soils of Schirmacher Oasis, Antarctica.</title>
        <authorList>
            <person name="Shivaji S."/>
            <person name="Ray M.K."/>
            <person name="Rao N.S."/>
            <person name="Saiserr L."/>
            <person name="Jagannadham M.V."/>
            <person name="Kumar G.S."/>
            <person name="Reddy G."/>
            <person name="Bhargava P.M."/>
        </authorList>
    </citation>
    <scope>NUCLEOTIDE SEQUENCE [LARGE SCALE GENOMIC DNA]</scope>
    <source>
        <strain evidence="3 4">4BY</strain>
    </source>
</reference>
<protein>
    <submittedName>
        <fullName evidence="3">ABC transporter permease</fullName>
    </submittedName>
</protein>
<keyword evidence="1" id="KW-0472">Membrane</keyword>
<feature type="transmembrane region" description="Helical" evidence="1">
    <location>
        <begin position="9"/>
        <end position="27"/>
    </location>
</feature>
<evidence type="ECO:0000259" key="2">
    <source>
        <dbReference type="PROSITE" id="PS50192"/>
    </source>
</evidence>
<evidence type="ECO:0000313" key="4">
    <source>
        <dbReference type="Proteomes" id="UP000028007"/>
    </source>
</evidence>
<proteinExistence type="predicted"/>
<organism evidence="3 4">
    <name type="scientific">Pedobacter antarcticus 4BY</name>
    <dbReference type="NCBI Taxonomy" id="1358423"/>
    <lineage>
        <taxon>Bacteria</taxon>
        <taxon>Pseudomonadati</taxon>
        <taxon>Bacteroidota</taxon>
        <taxon>Sphingobacteriia</taxon>
        <taxon>Sphingobacteriales</taxon>
        <taxon>Sphingobacteriaceae</taxon>
        <taxon>Pedobacter</taxon>
    </lineage>
</organism>
<keyword evidence="4" id="KW-1185">Reference proteome</keyword>
<keyword evidence="1" id="KW-0812">Transmembrane</keyword>
<dbReference type="Pfam" id="PF02470">
    <property type="entry name" value="MlaD"/>
    <property type="match status" value="1"/>
</dbReference>
<dbReference type="PROSITE" id="PS50192">
    <property type="entry name" value="T_SNARE"/>
    <property type="match status" value="1"/>
</dbReference>
<dbReference type="PANTHER" id="PTHR33371">
    <property type="entry name" value="INTERMEMBRANE PHOSPHOLIPID TRANSPORT SYSTEM BINDING PROTEIN MLAD-RELATED"/>
    <property type="match status" value="1"/>
</dbReference>
<gene>
    <name evidence="3" type="ORF">N180_12485</name>
</gene>
<dbReference type="InterPro" id="IPR000727">
    <property type="entry name" value="T_SNARE_dom"/>
</dbReference>
<accession>A0A081PD39</accession>
<dbReference type="EMBL" id="JNFF01000111">
    <property type="protein sequence ID" value="KEQ28612.1"/>
    <property type="molecule type" value="Genomic_DNA"/>
</dbReference>